<accession>A0ABQ5KVJ2</accession>
<reference evidence="5" key="1">
    <citation type="submission" date="2022-03" db="EMBL/GenBank/DDBJ databases">
        <title>Draft genome sequence of Aduncisulcus paluster, a free-living microaerophilic Fornicata.</title>
        <authorList>
            <person name="Yuyama I."/>
            <person name="Kume K."/>
            <person name="Tamura T."/>
            <person name="Inagaki Y."/>
            <person name="Hashimoto T."/>
        </authorList>
    </citation>
    <scope>NUCLEOTIDE SEQUENCE</scope>
    <source>
        <strain evidence="5">NY0171</strain>
    </source>
</reference>
<dbReference type="InterPro" id="IPR019575">
    <property type="entry name" value="Nuop51_4Fe4S-bd"/>
</dbReference>
<evidence type="ECO:0000313" key="6">
    <source>
        <dbReference type="Proteomes" id="UP001057375"/>
    </source>
</evidence>
<feature type="non-terminal residue" evidence="5">
    <location>
        <position position="1"/>
    </location>
</feature>
<proteinExistence type="predicted"/>
<name>A0ABQ5KVJ2_9EUKA</name>
<dbReference type="InterPro" id="IPR017900">
    <property type="entry name" value="4Fe4S_Fe_S_CS"/>
</dbReference>
<dbReference type="InterPro" id="IPR037207">
    <property type="entry name" value="Nuop51_4Fe4S-bd_sf"/>
</dbReference>
<dbReference type="SUPFAM" id="SSF140490">
    <property type="entry name" value="Nqo1C-terminal domain-like"/>
    <property type="match status" value="1"/>
</dbReference>
<evidence type="ECO:0000256" key="3">
    <source>
        <dbReference type="ARBA" id="ARBA00023014"/>
    </source>
</evidence>
<dbReference type="PANTHER" id="PTHR43578:SF3">
    <property type="entry name" value="NADH-QUINONE OXIDOREDUCTASE SUBUNIT F"/>
    <property type="match status" value="1"/>
</dbReference>
<evidence type="ECO:0000259" key="4">
    <source>
        <dbReference type="PROSITE" id="PS51379"/>
    </source>
</evidence>
<dbReference type="PROSITE" id="PS51379">
    <property type="entry name" value="4FE4S_FER_2"/>
    <property type="match status" value="1"/>
</dbReference>
<evidence type="ECO:0000256" key="2">
    <source>
        <dbReference type="ARBA" id="ARBA00023004"/>
    </source>
</evidence>
<gene>
    <name evidence="5" type="ORF">ADUPG1_003172</name>
</gene>
<dbReference type="Pfam" id="PF00037">
    <property type="entry name" value="Fer4"/>
    <property type="match status" value="1"/>
</dbReference>
<evidence type="ECO:0000313" key="5">
    <source>
        <dbReference type="EMBL" id="GKT36483.1"/>
    </source>
</evidence>
<keyword evidence="1" id="KW-0479">Metal-binding</keyword>
<dbReference type="PANTHER" id="PTHR43578">
    <property type="entry name" value="NADH-QUINONE OXIDOREDUCTASE SUBUNIT F"/>
    <property type="match status" value="1"/>
</dbReference>
<comment type="caution">
    <text evidence="5">The sequence shown here is derived from an EMBL/GenBank/DDBJ whole genome shotgun (WGS) entry which is preliminary data.</text>
</comment>
<dbReference type="Pfam" id="PF10589">
    <property type="entry name" value="NADH_4Fe-4S"/>
    <property type="match status" value="1"/>
</dbReference>
<dbReference type="SMART" id="SM00928">
    <property type="entry name" value="NADH_4Fe-4S"/>
    <property type="match status" value="1"/>
</dbReference>
<dbReference type="Gene3D" id="1.20.1440.230">
    <property type="entry name" value="NADH-ubiquinone oxidoreductase 51kDa subunit, iron-sulphur binding domain"/>
    <property type="match status" value="1"/>
</dbReference>
<dbReference type="EMBL" id="BQXS01004166">
    <property type="protein sequence ID" value="GKT36483.1"/>
    <property type="molecule type" value="Genomic_DNA"/>
</dbReference>
<keyword evidence="2" id="KW-0408">Iron</keyword>
<feature type="domain" description="4Fe-4S ferredoxin-type" evidence="4">
    <location>
        <begin position="87"/>
        <end position="107"/>
    </location>
</feature>
<feature type="non-terminal residue" evidence="5">
    <location>
        <position position="107"/>
    </location>
</feature>
<dbReference type="InterPro" id="IPR017896">
    <property type="entry name" value="4Fe4S_Fe-S-bd"/>
</dbReference>
<dbReference type="PROSITE" id="PS00198">
    <property type="entry name" value="4FE4S_FER_1"/>
    <property type="match status" value="1"/>
</dbReference>
<evidence type="ECO:0000256" key="1">
    <source>
        <dbReference type="ARBA" id="ARBA00022723"/>
    </source>
</evidence>
<keyword evidence="6" id="KW-1185">Reference proteome</keyword>
<dbReference type="Proteomes" id="UP001057375">
    <property type="component" value="Unassembled WGS sequence"/>
</dbReference>
<sequence>SCGKCTYCRVGTKRMLEILTRITKGQGKASDIGLLEELSHKIREGSLCGLGQTAPNPVLTTLKYFRHEYEAHINEGRCPAGQCSDLVTFTIRTDKCVGCTLCKRACP</sequence>
<organism evidence="5 6">
    <name type="scientific">Aduncisulcus paluster</name>
    <dbReference type="NCBI Taxonomy" id="2918883"/>
    <lineage>
        <taxon>Eukaryota</taxon>
        <taxon>Metamonada</taxon>
        <taxon>Carpediemonas-like organisms</taxon>
        <taxon>Aduncisulcus</taxon>
    </lineage>
</organism>
<protein>
    <submittedName>
        <fullName evidence="5">4Fe-4S binding protein</fullName>
    </submittedName>
</protein>
<keyword evidence="3" id="KW-0411">Iron-sulfur</keyword>